<reference evidence="1 2" key="1">
    <citation type="submission" date="2024-11" db="EMBL/GenBank/DDBJ databases">
        <title>Chromosome-level genome assembly of the freshwater bivalve Anodonta woodiana.</title>
        <authorList>
            <person name="Chen X."/>
        </authorList>
    </citation>
    <scope>NUCLEOTIDE SEQUENCE [LARGE SCALE GENOMIC DNA]</scope>
    <source>
        <strain evidence="1">MN2024</strain>
        <tissue evidence="1">Gills</tissue>
    </source>
</reference>
<evidence type="ECO:0000313" key="1">
    <source>
        <dbReference type="EMBL" id="KAL3864036.1"/>
    </source>
</evidence>
<comment type="caution">
    <text evidence="1">The sequence shown here is derived from an EMBL/GenBank/DDBJ whole genome shotgun (WGS) entry which is preliminary data.</text>
</comment>
<dbReference type="Proteomes" id="UP001634394">
    <property type="component" value="Unassembled WGS sequence"/>
</dbReference>
<accession>A0ABD3VR15</accession>
<keyword evidence="2" id="KW-1185">Reference proteome</keyword>
<protein>
    <submittedName>
        <fullName evidence="1">Uncharacterized protein</fullName>
    </submittedName>
</protein>
<gene>
    <name evidence="1" type="ORF">ACJMK2_005748</name>
</gene>
<organism evidence="1 2">
    <name type="scientific">Sinanodonta woodiana</name>
    <name type="common">Chinese pond mussel</name>
    <name type="synonym">Anodonta woodiana</name>
    <dbReference type="NCBI Taxonomy" id="1069815"/>
    <lineage>
        <taxon>Eukaryota</taxon>
        <taxon>Metazoa</taxon>
        <taxon>Spiralia</taxon>
        <taxon>Lophotrochozoa</taxon>
        <taxon>Mollusca</taxon>
        <taxon>Bivalvia</taxon>
        <taxon>Autobranchia</taxon>
        <taxon>Heteroconchia</taxon>
        <taxon>Palaeoheterodonta</taxon>
        <taxon>Unionida</taxon>
        <taxon>Unionoidea</taxon>
        <taxon>Unionidae</taxon>
        <taxon>Unioninae</taxon>
        <taxon>Sinanodonta</taxon>
    </lineage>
</organism>
<sequence>MNAEARNTYAGLDDRYSDMIDDLEKVDNTFGEFIEVKRKLSAERYAEENRKNNPVKVFSLPKIELTADEVFDVESNDSIEEVLNDKLEDDKSATKIPV</sequence>
<dbReference type="AlphaFoldDB" id="A0ABD3VR15"/>
<dbReference type="EMBL" id="JBJQND010000010">
    <property type="protein sequence ID" value="KAL3864036.1"/>
    <property type="molecule type" value="Genomic_DNA"/>
</dbReference>
<proteinExistence type="predicted"/>
<evidence type="ECO:0000313" key="2">
    <source>
        <dbReference type="Proteomes" id="UP001634394"/>
    </source>
</evidence>
<name>A0ABD3VR15_SINWO</name>